<evidence type="ECO:0000313" key="12">
    <source>
        <dbReference type="EMBL" id="EDV28599.1"/>
    </source>
</evidence>
<dbReference type="CTD" id="6749016"/>
<reference evidence="12 13" key="1">
    <citation type="journal article" date="2008" name="Nature">
        <title>The Trichoplax genome and the nature of placozoans.</title>
        <authorList>
            <person name="Srivastava M."/>
            <person name="Begovic E."/>
            <person name="Chapman J."/>
            <person name="Putnam N.H."/>
            <person name="Hellsten U."/>
            <person name="Kawashima T."/>
            <person name="Kuo A."/>
            <person name="Mitros T."/>
            <person name="Salamov A."/>
            <person name="Carpenter M.L."/>
            <person name="Signorovitch A.Y."/>
            <person name="Moreno M.A."/>
            <person name="Kamm K."/>
            <person name="Grimwood J."/>
            <person name="Schmutz J."/>
            <person name="Shapiro H."/>
            <person name="Grigoriev I.V."/>
            <person name="Buss L.W."/>
            <person name="Schierwater B."/>
            <person name="Dellaporta S.L."/>
            <person name="Rokhsar D.S."/>
        </authorList>
    </citation>
    <scope>NUCLEOTIDE SEQUENCE [LARGE SCALE GENOMIC DNA]</scope>
    <source>
        <strain evidence="12 13">Grell-BS-1999</strain>
    </source>
</reference>
<keyword evidence="2" id="KW-0217">Developmental protein</keyword>
<dbReference type="InParanoid" id="B3RKH1"/>
<dbReference type="STRING" id="10228.B3RKH1"/>
<dbReference type="InterPro" id="IPR003150">
    <property type="entry name" value="DNA-bd_RFX"/>
</dbReference>
<dbReference type="RefSeq" id="XP_002107801.1">
    <property type="nucleotide sequence ID" value="XM_002107765.1"/>
</dbReference>
<dbReference type="GO" id="GO:0005634">
    <property type="term" value="C:nucleus"/>
    <property type="evidence" value="ECO:0007669"/>
    <property type="project" value="UniProtKB-SubCell"/>
</dbReference>
<name>B3RKH1_TRIAD</name>
<dbReference type="PANTHER" id="PTHR12619:SF28">
    <property type="entry name" value="DNA-BINDING PROTEIN RFX6"/>
    <property type="match status" value="1"/>
</dbReference>
<feature type="region of interest" description="Disordered" evidence="10">
    <location>
        <begin position="451"/>
        <end position="473"/>
    </location>
</feature>
<sequence>MTVGQNKILDKTLQKCRNIEIIKWLDENYTVNEGVCMPRCILYGHYLEFCRARNVIAACPATFGKTIRQKFPNLTTRRLGTRGKSKYHYYGIGIKESSPYYNGLHSFSGLTRFSGGRTADQGQYLSENTGTLLPPFPSAKRLVFPSNIPTAKVDTFFIMYKTHCQCVLNAVINANFDQIDTFLCHFWQGIPTHLISLMKEPAVIDIVCYYDHTLYKVLNDIMIPKAMQAASGHILSEIRTMVKRFESWVVTALKNLPETLLKRKLIVATHFIHSLRRQTSFIFLMLEWQRLYEKPELQTKIVHCVKGIKVKTNDIEHESTNQDTTIIYEVISTWKKLMANKSSINGYIEWLDDLVKHEVAKNGLMRLDEYQPYACHFLALWSKATQFVSTRMKGCEPSVCDAIHTLKMMLNEYLCLAMESKYYRNLDSDMQESLNKYYMKDDQLYEIPSIASDDPFLDPSSETGTSESDIDEEQSHLDYTHGNRSMDDCYSISSSPVSVSCITDDTEHTPDCSSASTSGNVSPQLLTSYTEKSNTANMELSYRQNLDSIPDLDSYLVVSINSSNPTQTDPTLAWQNTALKRSQLQDFDKYRRPFYHHCHNSSTMHVDGMLTSSSRVNRNKELSLTSTQQQSLTDKNRHKLAYKDSNYQVKISTTECQPISYFDQVFSSSSIGDTSDSLAISDDDISNEIDKSSIDTLLYPNSIENDDIINSAYDPYLTYGQLQNSSSLMTNQEEIVDLTSW</sequence>
<keyword evidence="13" id="KW-1185">Reference proteome</keyword>
<evidence type="ECO:0000256" key="3">
    <source>
        <dbReference type="ARBA" id="ARBA00022782"/>
    </source>
</evidence>
<dbReference type="GO" id="GO:0030154">
    <property type="term" value="P:cell differentiation"/>
    <property type="evidence" value="ECO:0007669"/>
    <property type="project" value="UniProtKB-KW"/>
</dbReference>
<accession>B3RKH1</accession>
<keyword evidence="6" id="KW-0804">Transcription</keyword>
<dbReference type="InterPro" id="IPR057321">
    <property type="entry name" value="RFX1-4/6/8-like_BCD"/>
</dbReference>
<dbReference type="Pfam" id="PF25340">
    <property type="entry name" value="BCD_RFX"/>
    <property type="match status" value="1"/>
</dbReference>
<evidence type="ECO:0000256" key="7">
    <source>
        <dbReference type="ARBA" id="ARBA00023242"/>
    </source>
</evidence>
<evidence type="ECO:0000256" key="1">
    <source>
        <dbReference type="ARBA" id="ARBA00004123"/>
    </source>
</evidence>
<organism evidence="12 13">
    <name type="scientific">Trichoplax adhaerens</name>
    <name type="common">Trichoplax reptans</name>
    <dbReference type="NCBI Taxonomy" id="10228"/>
    <lineage>
        <taxon>Eukaryota</taxon>
        <taxon>Metazoa</taxon>
        <taxon>Placozoa</taxon>
        <taxon>Uniplacotomia</taxon>
        <taxon>Trichoplacea</taxon>
        <taxon>Trichoplacidae</taxon>
        <taxon>Trichoplax</taxon>
    </lineage>
</organism>
<dbReference type="GO" id="GO:0006357">
    <property type="term" value="P:regulation of transcription by RNA polymerase II"/>
    <property type="evidence" value="ECO:0000318"/>
    <property type="project" value="GO_Central"/>
</dbReference>
<dbReference type="InterPro" id="IPR036388">
    <property type="entry name" value="WH-like_DNA-bd_sf"/>
</dbReference>
<evidence type="ECO:0000256" key="2">
    <source>
        <dbReference type="ARBA" id="ARBA00022473"/>
    </source>
</evidence>
<dbReference type="PhylomeDB" id="B3RKH1"/>
<evidence type="ECO:0000256" key="9">
    <source>
        <dbReference type="ARBA" id="ARBA00077088"/>
    </source>
</evidence>
<evidence type="ECO:0000256" key="5">
    <source>
        <dbReference type="ARBA" id="ARBA00023125"/>
    </source>
</evidence>
<dbReference type="PANTHER" id="PTHR12619">
    <property type="entry name" value="RFX TRANSCRIPTION FACTOR FAMILY"/>
    <property type="match status" value="1"/>
</dbReference>
<dbReference type="AlphaFoldDB" id="B3RKH1"/>
<dbReference type="PROSITE" id="PS51526">
    <property type="entry name" value="RFX_DBD"/>
    <property type="match status" value="1"/>
</dbReference>
<dbReference type="InterPro" id="IPR036390">
    <property type="entry name" value="WH_DNA-bd_sf"/>
</dbReference>
<dbReference type="eggNOG" id="KOG3712">
    <property type="taxonomic scope" value="Eukaryota"/>
</dbReference>
<dbReference type="InterPro" id="IPR039779">
    <property type="entry name" value="RFX-like"/>
</dbReference>
<keyword evidence="3" id="KW-0221">Differentiation</keyword>
<feature type="domain" description="RFX-type winged-helix" evidence="11">
    <location>
        <begin position="21"/>
        <end position="96"/>
    </location>
</feature>
<evidence type="ECO:0000259" key="11">
    <source>
        <dbReference type="PROSITE" id="PS51526"/>
    </source>
</evidence>
<protein>
    <recommendedName>
        <fullName evidence="8">DNA-binding protein RFX6</fullName>
    </recommendedName>
    <alternativeName>
        <fullName evidence="9">Regulatory factor X 6</fullName>
    </alternativeName>
</protein>
<evidence type="ECO:0000256" key="4">
    <source>
        <dbReference type="ARBA" id="ARBA00023015"/>
    </source>
</evidence>
<proteinExistence type="predicted"/>
<dbReference type="Gene3D" id="1.10.10.10">
    <property type="entry name" value="Winged helix-like DNA-binding domain superfamily/Winged helix DNA-binding domain"/>
    <property type="match status" value="1"/>
</dbReference>
<gene>
    <name evidence="12" type="ORF">TRIADDRAFT_51678</name>
</gene>
<dbReference type="EMBL" id="DS985241">
    <property type="protein sequence ID" value="EDV28599.1"/>
    <property type="molecule type" value="Genomic_DNA"/>
</dbReference>
<comment type="subcellular location">
    <subcellularLocation>
        <location evidence="1">Nucleus</location>
    </subcellularLocation>
</comment>
<dbReference type="Proteomes" id="UP000009022">
    <property type="component" value="Unassembled WGS sequence"/>
</dbReference>
<dbReference type="FunFam" id="1.10.10.10:FF:000211">
    <property type="entry name" value="Regulatory factor X, 6"/>
    <property type="match status" value="1"/>
</dbReference>
<dbReference type="GO" id="GO:0000978">
    <property type="term" value="F:RNA polymerase II cis-regulatory region sequence-specific DNA binding"/>
    <property type="evidence" value="ECO:0000318"/>
    <property type="project" value="GO_Central"/>
</dbReference>
<keyword evidence="5" id="KW-0238">DNA-binding</keyword>
<evidence type="ECO:0000313" key="13">
    <source>
        <dbReference type="Proteomes" id="UP000009022"/>
    </source>
</evidence>
<dbReference type="KEGG" id="tad:TRIADDRAFT_51678"/>
<evidence type="ECO:0000256" key="6">
    <source>
        <dbReference type="ARBA" id="ARBA00023163"/>
    </source>
</evidence>
<dbReference type="GeneID" id="6749016"/>
<dbReference type="GO" id="GO:0000981">
    <property type="term" value="F:DNA-binding transcription factor activity, RNA polymerase II-specific"/>
    <property type="evidence" value="ECO:0000318"/>
    <property type="project" value="GO_Central"/>
</dbReference>
<dbReference type="OrthoDB" id="10056949at2759"/>
<dbReference type="HOGENOM" id="CLU_374827_0_0_1"/>
<keyword evidence="7" id="KW-0539">Nucleus</keyword>
<evidence type="ECO:0000256" key="8">
    <source>
        <dbReference type="ARBA" id="ARBA00072476"/>
    </source>
</evidence>
<evidence type="ECO:0000256" key="10">
    <source>
        <dbReference type="SAM" id="MobiDB-lite"/>
    </source>
</evidence>
<dbReference type="SUPFAM" id="SSF46785">
    <property type="entry name" value="Winged helix' DNA-binding domain"/>
    <property type="match status" value="1"/>
</dbReference>
<dbReference type="Pfam" id="PF02257">
    <property type="entry name" value="RFX_DNA_binding"/>
    <property type="match status" value="1"/>
</dbReference>
<keyword evidence="4" id="KW-0805">Transcription regulation</keyword>